<accession>A0A482WW20</accession>
<dbReference type="CDD" id="cd18718">
    <property type="entry name" value="PIN_PRORP"/>
    <property type="match status" value="1"/>
</dbReference>
<evidence type="ECO:0000256" key="8">
    <source>
        <dbReference type="SAM" id="Phobius"/>
    </source>
</evidence>
<organism evidence="10 11">
    <name type="scientific">Laodelphax striatellus</name>
    <name type="common">Small brown planthopper</name>
    <name type="synonym">Delphax striatella</name>
    <dbReference type="NCBI Taxonomy" id="195883"/>
    <lineage>
        <taxon>Eukaryota</taxon>
        <taxon>Metazoa</taxon>
        <taxon>Ecdysozoa</taxon>
        <taxon>Arthropoda</taxon>
        <taxon>Hexapoda</taxon>
        <taxon>Insecta</taxon>
        <taxon>Pterygota</taxon>
        <taxon>Neoptera</taxon>
        <taxon>Paraneoptera</taxon>
        <taxon>Hemiptera</taxon>
        <taxon>Auchenorrhyncha</taxon>
        <taxon>Fulgoroidea</taxon>
        <taxon>Delphacidae</taxon>
        <taxon>Criomorphinae</taxon>
        <taxon>Laodelphax</taxon>
    </lineage>
</organism>
<comment type="similarity">
    <text evidence="2">Belongs to the PPR family. P subfamily.</text>
</comment>
<dbReference type="SMR" id="A0A482WW20"/>
<evidence type="ECO:0000313" key="11">
    <source>
        <dbReference type="Proteomes" id="UP000291343"/>
    </source>
</evidence>
<dbReference type="PANTHER" id="PTHR13547">
    <property type="match status" value="1"/>
</dbReference>
<dbReference type="STRING" id="195883.A0A482WW20"/>
<evidence type="ECO:0000256" key="1">
    <source>
        <dbReference type="ARBA" id="ARBA00004173"/>
    </source>
</evidence>
<evidence type="ECO:0000313" key="10">
    <source>
        <dbReference type="EMBL" id="RZF37734.1"/>
    </source>
</evidence>
<dbReference type="GO" id="GO:0097745">
    <property type="term" value="P:mitochondrial tRNA 5'-end processing"/>
    <property type="evidence" value="ECO:0007669"/>
    <property type="project" value="TreeGrafter"/>
</dbReference>
<keyword evidence="8" id="KW-0812">Transmembrane</keyword>
<dbReference type="GO" id="GO:0030678">
    <property type="term" value="C:mitochondrial ribonuclease P complex"/>
    <property type="evidence" value="ECO:0007669"/>
    <property type="project" value="TreeGrafter"/>
</dbReference>
<evidence type="ECO:0000256" key="6">
    <source>
        <dbReference type="ARBA" id="ARBA00022946"/>
    </source>
</evidence>
<dbReference type="InterPro" id="IPR031595">
    <property type="entry name" value="PRORP_C"/>
</dbReference>
<evidence type="ECO:0000256" key="5">
    <source>
        <dbReference type="ARBA" id="ARBA00022833"/>
    </source>
</evidence>
<feature type="transmembrane region" description="Helical" evidence="8">
    <location>
        <begin position="364"/>
        <end position="384"/>
    </location>
</feature>
<name>A0A482WW20_LAOST</name>
<dbReference type="Pfam" id="PF16953">
    <property type="entry name" value="PRORP"/>
    <property type="match status" value="1"/>
</dbReference>
<gene>
    <name evidence="10" type="ORF">LSTR_LSTR003145</name>
</gene>
<evidence type="ECO:0000259" key="9">
    <source>
        <dbReference type="Pfam" id="PF16953"/>
    </source>
</evidence>
<dbReference type="OrthoDB" id="46913at2759"/>
<evidence type="ECO:0000256" key="4">
    <source>
        <dbReference type="ARBA" id="ARBA00022801"/>
    </source>
</evidence>
<dbReference type="PANTHER" id="PTHR13547:SF1">
    <property type="entry name" value="MITOCHONDRIAL RIBONUCLEASE P CATALYTIC SUBUNIT"/>
    <property type="match status" value="1"/>
</dbReference>
<keyword evidence="3" id="KW-0479">Metal-binding</keyword>
<keyword evidence="8" id="KW-1133">Transmembrane helix</keyword>
<feature type="transmembrane region" description="Helical" evidence="8">
    <location>
        <begin position="274"/>
        <end position="295"/>
    </location>
</feature>
<dbReference type="InterPro" id="IPR033495">
    <property type="entry name" value="MRPP3_PIN_dom"/>
</dbReference>
<dbReference type="Proteomes" id="UP000291343">
    <property type="component" value="Unassembled WGS sequence"/>
</dbReference>
<keyword evidence="4" id="KW-0378">Hydrolase</keyword>
<keyword evidence="8" id="KW-0472">Membrane</keyword>
<sequence>MNVEKGFCQNCKQRLVNNSVTKEEYEKLRSSFLNPVLIGRDIFLKSSPEELSSFQRVLKKFAPFDFVLDGLNIAFSATTAKCKDKNVLARNLLSVVNHLVKQNKKLLVIGRKHMRNWPKPFMEEMNKKVYFFLAENVTQDDTYLLYASLYSGIDTNFVSRDLMRGYRYLLADPELESIFWRWQYQHQYLVVSIRKNGGVEFQTPVPYRQDSHCLVEDDRLWHVPCFEEVQPNTPGHEKLSNKTWLCLPLNRDNKMGLPHFKSLCGTSLESGSKAIGFILLALRFLWILLLIVQYFQVVDDLKAQEVNFSPNKTSRAFAKDAKMMIAEFKRALLVQTVVAISVLLILAIFDVLMLVGVYKRSRSFIFPWFIVQIIAICLAIYQVIRMFNVPINIIFIVCTIYFSLVVNSHYKNLKTEPTSSNSIS</sequence>
<keyword evidence="7" id="KW-0496">Mitochondrion</keyword>
<feature type="domain" description="PRORP" evidence="9">
    <location>
        <begin position="4"/>
        <end position="246"/>
    </location>
</feature>
<evidence type="ECO:0000256" key="7">
    <source>
        <dbReference type="ARBA" id="ARBA00023128"/>
    </source>
</evidence>
<evidence type="ECO:0000256" key="2">
    <source>
        <dbReference type="ARBA" id="ARBA00007626"/>
    </source>
</evidence>
<keyword evidence="11" id="KW-1185">Reference proteome</keyword>
<proteinExistence type="inferred from homology"/>
<dbReference type="GO" id="GO:0046872">
    <property type="term" value="F:metal ion binding"/>
    <property type="evidence" value="ECO:0007669"/>
    <property type="project" value="UniProtKB-KW"/>
</dbReference>
<feature type="transmembrane region" description="Helical" evidence="8">
    <location>
        <begin position="332"/>
        <end position="358"/>
    </location>
</feature>
<keyword evidence="5" id="KW-0862">Zinc</keyword>
<protein>
    <recommendedName>
        <fullName evidence="9">PRORP domain-containing protein</fullName>
    </recommendedName>
</protein>
<dbReference type="AlphaFoldDB" id="A0A482WW20"/>
<dbReference type="GO" id="GO:0001682">
    <property type="term" value="P:tRNA 5'-leader removal"/>
    <property type="evidence" value="ECO:0007669"/>
    <property type="project" value="TreeGrafter"/>
</dbReference>
<evidence type="ECO:0000256" key="3">
    <source>
        <dbReference type="ARBA" id="ARBA00022723"/>
    </source>
</evidence>
<dbReference type="GO" id="GO:0004526">
    <property type="term" value="F:ribonuclease P activity"/>
    <property type="evidence" value="ECO:0007669"/>
    <property type="project" value="TreeGrafter"/>
</dbReference>
<comment type="caution">
    <text evidence="10">The sequence shown here is derived from an EMBL/GenBank/DDBJ whole genome shotgun (WGS) entry which is preliminary data.</text>
</comment>
<dbReference type="EMBL" id="QKKF02023479">
    <property type="protein sequence ID" value="RZF37734.1"/>
    <property type="molecule type" value="Genomic_DNA"/>
</dbReference>
<feature type="transmembrane region" description="Helical" evidence="8">
    <location>
        <begin position="391"/>
        <end position="410"/>
    </location>
</feature>
<dbReference type="Gene3D" id="3.40.50.11980">
    <property type="match status" value="1"/>
</dbReference>
<reference evidence="10 11" key="1">
    <citation type="journal article" date="2017" name="Gigascience">
        <title>Genome sequence of the small brown planthopper, Laodelphax striatellus.</title>
        <authorList>
            <person name="Zhu J."/>
            <person name="Jiang F."/>
            <person name="Wang X."/>
            <person name="Yang P."/>
            <person name="Bao Y."/>
            <person name="Zhao W."/>
            <person name="Wang W."/>
            <person name="Lu H."/>
            <person name="Wang Q."/>
            <person name="Cui N."/>
            <person name="Li J."/>
            <person name="Chen X."/>
            <person name="Luo L."/>
            <person name="Yu J."/>
            <person name="Kang L."/>
            <person name="Cui F."/>
        </authorList>
    </citation>
    <scope>NUCLEOTIDE SEQUENCE [LARGE SCALE GENOMIC DNA]</scope>
    <source>
        <strain evidence="10">Lst14</strain>
    </source>
</reference>
<dbReference type="InParanoid" id="A0A482WW20"/>
<comment type="subcellular location">
    <subcellularLocation>
        <location evidence="1">Mitochondrion</location>
    </subcellularLocation>
</comment>
<keyword evidence="6" id="KW-0809">Transit peptide</keyword>